<dbReference type="GeneID" id="9473835"/>
<accession>D0NSR0</accession>
<dbReference type="VEuPathDB" id="FungiDB:PITG_16046"/>
<dbReference type="RefSeq" id="XP_002897822.1">
    <property type="nucleotide sequence ID" value="XM_002897776.1"/>
</dbReference>
<sequence length="172" mass="18947">MLKLSRVCVKAGQVLERDNVFWFQDPRSKIQRAVIFSQPLACWAPPRRNECDVRAADTPAAGATRSSTRLTSGPEVAGGAFRSSTSGTSGDSVVGVCSTWSGRARATASKVHVAKSASGKRDKPCSSDVFTRTKRRKKTLAASIEMFRFLIIDRSEARPNRYQSRHRRAASW</sequence>
<name>D0NSR0_PHYIT</name>
<dbReference type="HOGENOM" id="CLU_1558271_0_0_1"/>
<protein>
    <submittedName>
        <fullName evidence="2">Uncharacterized protein</fullName>
    </submittedName>
</protein>
<feature type="compositionally biased region" description="Low complexity" evidence="1">
    <location>
        <begin position="83"/>
        <end position="92"/>
    </location>
</feature>
<dbReference type="EMBL" id="DS028158">
    <property type="protein sequence ID" value="EEY64622.1"/>
    <property type="molecule type" value="Genomic_DNA"/>
</dbReference>
<dbReference type="OrthoDB" id="139382at2759"/>
<dbReference type="KEGG" id="pif:PITG_16046"/>
<reference evidence="3" key="1">
    <citation type="journal article" date="2009" name="Nature">
        <title>Genome sequence and analysis of the Irish potato famine pathogen Phytophthora infestans.</title>
        <authorList>
            <consortium name="The Broad Institute Genome Sequencing Platform"/>
            <person name="Haas B.J."/>
            <person name="Kamoun S."/>
            <person name="Zody M.C."/>
            <person name="Jiang R.H."/>
            <person name="Handsaker R.E."/>
            <person name="Cano L.M."/>
            <person name="Grabherr M."/>
            <person name="Kodira C.D."/>
            <person name="Raffaele S."/>
            <person name="Torto-Alalibo T."/>
            <person name="Bozkurt T.O."/>
            <person name="Ah-Fong A.M."/>
            <person name="Alvarado L."/>
            <person name="Anderson V.L."/>
            <person name="Armstrong M.R."/>
            <person name="Avrova A."/>
            <person name="Baxter L."/>
            <person name="Beynon J."/>
            <person name="Boevink P.C."/>
            <person name="Bollmann S.R."/>
            <person name="Bos J.I."/>
            <person name="Bulone V."/>
            <person name="Cai G."/>
            <person name="Cakir C."/>
            <person name="Carrington J.C."/>
            <person name="Chawner M."/>
            <person name="Conti L."/>
            <person name="Costanzo S."/>
            <person name="Ewan R."/>
            <person name="Fahlgren N."/>
            <person name="Fischbach M.A."/>
            <person name="Fugelstad J."/>
            <person name="Gilroy E.M."/>
            <person name="Gnerre S."/>
            <person name="Green P.J."/>
            <person name="Grenville-Briggs L.J."/>
            <person name="Griffith J."/>
            <person name="Grunwald N.J."/>
            <person name="Horn K."/>
            <person name="Horner N.R."/>
            <person name="Hu C.H."/>
            <person name="Huitema E."/>
            <person name="Jeong D.H."/>
            <person name="Jones A.M."/>
            <person name="Jones J.D."/>
            <person name="Jones R.W."/>
            <person name="Karlsson E.K."/>
            <person name="Kunjeti S.G."/>
            <person name="Lamour K."/>
            <person name="Liu Z."/>
            <person name="Ma L."/>
            <person name="Maclean D."/>
            <person name="Chibucos M.C."/>
            <person name="McDonald H."/>
            <person name="McWalters J."/>
            <person name="Meijer H.J."/>
            <person name="Morgan W."/>
            <person name="Morris P.F."/>
            <person name="Munro C.A."/>
            <person name="O'Neill K."/>
            <person name="Ospina-Giraldo M."/>
            <person name="Pinzon A."/>
            <person name="Pritchard L."/>
            <person name="Ramsahoye B."/>
            <person name="Ren Q."/>
            <person name="Restrepo S."/>
            <person name="Roy S."/>
            <person name="Sadanandom A."/>
            <person name="Savidor A."/>
            <person name="Schornack S."/>
            <person name="Schwartz D.C."/>
            <person name="Schumann U.D."/>
            <person name="Schwessinger B."/>
            <person name="Seyer L."/>
            <person name="Sharpe T."/>
            <person name="Silvar C."/>
            <person name="Song J."/>
            <person name="Studholme D.J."/>
            <person name="Sykes S."/>
            <person name="Thines M."/>
            <person name="van de Vondervoort P.J."/>
            <person name="Phuntumart V."/>
            <person name="Wawra S."/>
            <person name="Weide R."/>
            <person name="Win J."/>
            <person name="Young C."/>
            <person name="Zhou S."/>
            <person name="Fry W."/>
            <person name="Meyers B.C."/>
            <person name="van West P."/>
            <person name="Ristaino J."/>
            <person name="Govers F."/>
            <person name="Birch P.R."/>
            <person name="Whisson S.C."/>
            <person name="Judelson H.S."/>
            <person name="Nusbaum C."/>
        </authorList>
    </citation>
    <scope>NUCLEOTIDE SEQUENCE [LARGE SCALE GENOMIC DNA]</scope>
    <source>
        <strain evidence="3">T30-4</strain>
    </source>
</reference>
<dbReference type="AlphaFoldDB" id="D0NSR0"/>
<dbReference type="OMA" id="HAPRSKI"/>
<evidence type="ECO:0000256" key="1">
    <source>
        <dbReference type="SAM" id="MobiDB-lite"/>
    </source>
</evidence>
<feature type="region of interest" description="Disordered" evidence="1">
    <location>
        <begin position="58"/>
        <end position="92"/>
    </location>
</feature>
<dbReference type="Proteomes" id="UP000006643">
    <property type="component" value="Unassembled WGS sequence"/>
</dbReference>
<evidence type="ECO:0000313" key="3">
    <source>
        <dbReference type="Proteomes" id="UP000006643"/>
    </source>
</evidence>
<evidence type="ECO:0000313" key="2">
    <source>
        <dbReference type="EMBL" id="EEY64622.1"/>
    </source>
</evidence>
<organism evidence="2 3">
    <name type="scientific">Phytophthora infestans (strain T30-4)</name>
    <name type="common">Potato late blight agent</name>
    <dbReference type="NCBI Taxonomy" id="403677"/>
    <lineage>
        <taxon>Eukaryota</taxon>
        <taxon>Sar</taxon>
        <taxon>Stramenopiles</taxon>
        <taxon>Oomycota</taxon>
        <taxon>Peronosporomycetes</taxon>
        <taxon>Peronosporales</taxon>
        <taxon>Peronosporaceae</taxon>
        <taxon>Phytophthora</taxon>
    </lineage>
</organism>
<gene>
    <name evidence="2" type="ORF">PITG_16046</name>
</gene>
<dbReference type="InParanoid" id="D0NSR0"/>
<proteinExistence type="predicted"/>
<keyword evidence="3" id="KW-1185">Reference proteome</keyword>